<dbReference type="Gene3D" id="3.30.70.2510">
    <property type="match status" value="1"/>
</dbReference>
<dbReference type="GO" id="GO:0000049">
    <property type="term" value="F:tRNA binding"/>
    <property type="evidence" value="ECO:0007669"/>
    <property type="project" value="InterPro"/>
</dbReference>
<reference evidence="8" key="2">
    <citation type="submission" date="2020-09" db="EMBL/GenBank/DDBJ databases">
        <authorList>
            <person name="Sun Q."/>
            <person name="Ohkuma M."/>
        </authorList>
    </citation>
    <scope>NUCLEOTIDE SEQUENCE</scope>
    <source>
        <strain evidence="8">JCM 11219</strain>
    </source>
</reference>
<dbReference type="OrthoDB" id="10348at2157"/>
<proteinExistence type="inferred from homology"/>
<evidence type="ECO:0000259" key="6">
    <source>
        <dbReference type="Pfam" id="PF22023"/>
    </source>
</evidence>
<protein>
    <recommendedName>
        <fullName evidence="4">tRNA pseudouridine synthase Pus10</fullName>
        <ecNumber evidence="4">5.4.99.25</ecNumber>
    </recommendedName>
    <alternativeName>
        <fullName evidence="4">tRNA pseudouridine 54/55 synthase</fullName>
        <shortName evidence="4">Psi54/55 synthase</shortName>
    </alternativeName>
</protein>
<keyword evidence="1 4" id="KW-0819">tRNA processing</keyword>
<keyword evidence="3 4" id="KW-0413">Isomerase</keyword>
<dbReference type="GO" id="GO:0031119">
    <property type="term" value="P:tRNA pseudouridine synthesis"/>
    <property type="evidence" value="ECO:0007669"/>
    <property type="project" value="UniProtKB-UniRule"/>
</dbReference>
<dbReference type="EMBL" id="BMNM01000002">
    <property type="protein sequence ID" value="GGI73211.1"/>
    <property type="molecule type" value="Genomic_DNA"/>
</dbReference>
<dbReference type="Proteomes" id="UP001060771">
    <property type="component" value="Chromosome"/>
</dbReference>
<feature type="domain" description="Pus10-like C-terminal" evidence="5">
    <location>
        <begin position="222"/>
        <end position="410"/>
    </location>
</feature>
<reference evidence="8" key="1">
    <citation type="journal article" date="2014" name="Int. J. Syst. Evol. Microbiol.">
        <title>Complete genome sequence of Corynebacterium casei LMG S-19264T (=DSM 44701T), isolated from a smear-ripened cheese.</title>
        <authorList>
            <consortium name="US DOE Joint Genome Institute (JGI-PGF)"/>
            <person name="Walter F."/>
            <person name="Albersmeier A."/>
            <person name="Kalinowski J."/>
            <person name="Ruckert C."/>
        </authorList>
    </citation>
    <scope>NUCLEOTIDE SEQUENCE</scope>
    <source>
        <strain evidence="8">JCM 11219</strain>
    </source>
</reference>
<keyword evidence="2 4" id="KW-0694">RNA-binding</keyword>
<dbReference type="EMBL" id="AP026830">
    <property type="protein sequence ID" value="BDR91447.1"/>
    <property type="molecule type" value="Genomic_DNA"/>
</dbReference>
<dbReference type="InterPro" id="IPR039894">
    <property type="entry name" value="Pus10-like"/>
</dbReference>
<evidence type="ECO:0000259" key="5">
    <source>
        <dbReference type="Pfam" id="PF21238"/>
    </source>
</evidence>
<feature type="domain" description="Pus10 THUMP" evidence="6">
    <location>
        <begin position="106"/>
        <end position="185"/>
    </location>
</feature>
<dbReference type="HAMAP" id="MF_01893">
    <property type="entry name" value="Pus10_arch"/>
    <property type="match status" value="1"/>
</dbReference>
<dbReference type="GO" id="GO:0160148">
    <property type="term" value="F:tRNA pseudouridine(55) synthase activity"/>
    <property type="evidence" value="ECO:0007669"/>
    <property type="project" value="UniProtKB-EC"/>
</dbReference>
<evidence type="ECO:0000256" key="2">
    <source>
        <dbReference type="ARBA" id="ARBA00022884"/>
    </source>
</evidence>
<dbReference type="EC" id="5.4.99.25" evidence="4"/>
<dbReference type="RefSeq" id="WP_188602753.1">
    <property type="nucleotide sequence ID" value="NZ_AP026830.1"/>
</dbReference>
<gene>
    <name evidence="4" type="primary">pus10</name>
    <name evidence="8" type="ORF">GCM10007112_07620</name>
    <name evidence="7" type="ORF">Vsou_05400</name>
</gene>
<dbReference type="InterPro" id="IPR005912">
    <property type="entry name" value="Pus10"/>
</dbReference>
<reference evidence="10" key="3">
    <citation type="submission" date="2022-09" db="EMBL/GenBank/DDBJ databases">
        <title>Complete genome sequence of Vulcanisaeta souniana.</title>
        <authorList>
            <person name="Kato S."/>
            <person name="Itoh T."/>
            <person name="Ohkuma M."/>
        </authorList>
    </citation>
    <scope>NUCLEOTIDE SEQUENCE [LARGE SCALE GENOMIC DNA]</scope>
    <source>
        <strain evidence="10">JCM 11219</strain>
    </source>
</reference>
<comment type="catalytic activity">
    <reaction evidence="4">
        <text>uridine(55) in tRNA = pseudouridine(55) in tRNA</text>
        <dbReference type="Rhea" id="RHEA:42532"/>
        <dbReference type="Rhea" id="RHEA-COMP:10101"/>
        <dbReference type="Rhea" id="RHEA-COMP:10102"/>
        <dbReference type="ChEBI" id="CHEBI:65314"/>
        <dbReference type="ChEBI" id="CHEBI:65315"/>
        <dbReference type="EC" id="5.4.99.25"/>
    </reaction>
</comment>
<comment type="catalytic activity">
    <reaction evidence="4">
        <text>uridine(54) in tRNA = pseudouridine(54) in tRNA</text>
        <dbReference type="Rhea" id="RHEA:57876"/>
        <dbReference type="Rhea" id="RHEA-COMP:10193"/>
        <dbReference type="Rhea" id="RHEA-COMP:14141"/>
        <dbReference type="ChEBI" id="CHEBI:65314"/>
        <dbReference type="ChEBI" id="CHEBI:65315"/>
    </reaction>
</comment>
<dbReference type="AlphaFoldDB" id="A0A830E1G2"/>
<dbReference type="GeneID" id="76206096"/>
<reference evidence="7" key="4">
    <citation type="journal article" date="2023" name="Microbiol. Resour. Announc.">
        <title>Complete Genome Sequence of Vulcanisaeta souniana Strain IC-059, a Hyperthermophilic Archaeon Isolated from Hot Spring Water in Japan.</title>
        <authorList>
            <person name="Kato S."/>
            <person name="Itoh T."/>
            <person name="Wu L."/>
            <person name="Ma J."/>
            <person name="Ohkuma M."/>
        </authorList>
    </citation>
    <scope>NUCLEOTIDE SEQUENCE</scope>
    <source>
        <strain evidence="7">JCM 11219</strain>
    </source>
</reference>
<dbReference type="Gene3D" id="3.30.70.3190">
    <property type="match status" value="1"/>
</dbReference>
<evidence type="ECO:0000313" key="8">
    <source>
        <dbReference type="EMBL" id="GGI73211.1"/>
    </source>
</evidence>
<evidence type="ECO:0000256" key="3">
    <source>
        <dbReference type="ARBA" id="ARBA00023235"/>
    </source>
</evidence>
<comment type="caution">
    <text evidence="4">Lacks conserved residue(s) required for the propagation of feature annotation.</text>
</comment>
<comment type="similarity">
    <text evidence="4">Belongs to the pseudouridine synthase Pus10 family.</text>
</comment>
<dbReference type="Pfam" id="PF22023">
    <property type="entry name" value="Pus10_THUMP_arc"/>
    <property type="match status" value="1"/>
</dbReference>
<keyword evidence="10" id="KW-1185">Reference proteome</keyword>
<feature type="binding site" evidence="4">
    <location>
        <position position="308"/>
    </location>
    <ligand>
        <name>substrate</name>
    </ligand>
</feature>
<dbReference type="InterPro" id="IPR055174">
    <property type="entry name" value="Pus10_THUMP_arc"/>
</dbReference>
<name>A0A830E1G2_9CREN</name>
<dbReference type="Proteomes" id="UP000657075">
    <property type="component" value="Unassembled WGS sequence"/>
</dbReference>
<evidence type="ECO:0000313" key="7">
    <source>
        <dbReference type="EMBL" id="BDR91447.1"/>
    </source>
</evidence>
<dbReference type="PANTHER" id="PTHR21568">
    <property type="entry name" value="TRNA PSEUDOURIDINE SYNTHASE PUS10"/>
    <property type="match status" value="1"/>
</dbReference>
<feature type="binding site" evidence="4">
    <location>
        <position position="376"/>
    </location>
    <ligand>
        <name>substrate</name>
    </ligand>
</feature>
<organism evidence="8 9">
    <name type="scientific">Vulcanisaeta souniana JCM 11219</name>
    <dbReference type="NCBI Taxonomy" id="1293586"/>
    <lineage>
        <taxon>Archaea</taxon>
        <taxon>Thermoproteota</taxon>
        <taxon>Thermoprotei</taxon>
        <taxon>Thermoproteales</taxon>
        <taxon>Thermoproteaceae</taxon>
        <taxon>Vulcanisaeta</taxon>
    </lineage>
</organism>
<sequence>MSLEKAMDILRKYPLCDHCLGRLFARLGTGLSNEERGRAIKDYLLMRIHEKIISEGLSDELINDLRVLALSGHEPSIKFLRNLSIEVSPTTCYVCGNSIFNRLDEWARNIAESLKSLGVEYRSFRLGSRVPIDVLSRELNITTEFNISSSESIKRELNRELGKRVSSILGVQFSREEPDVETIIDIATGSVTTQVMPIYILTRYRKVHRVVGDRENTRWPIDRVVQAYGAQEAIVHAGGDDPSAARVLGNGRPVVIQVIRPGKRLDIKDISPLLMDPNYDVQLEEPSYVKSSIIMKMKARVRDYVITYRVLAIADDNVTNEAMITLHDYFRNRQVAQRIRHGRRIRRRISMVYELNGSVVRGRLVEFLIKCQGNLYIRGFVHGGFGDVEPSIAGVLGIGVKPVEIDILNITD</sequence>
<dbReference type="Pfam" id="PF21238">
    <property type="entry name" value="Pus10_C"/>
    <property type="match status" value="1"/>
</dbReference>
<evidence type="ECO:0000256" key="4">
    <source>
        <dbReference type="HAMAP-Rule" id="MF_01893"/>
    </source>
</evidence>
<comment type="function">
    <text evidence="4">Responsible for synthesis of pseudouridine from uracil-54 and uracil-55 in the psi GC loop of transfer RNAs.</text>
</comment>
<evidence type="ECO:0000313" key="10">
    <source>
        <dbReference type="Proteomes" id="UP001060771"/>
    </source>
</evidence>
<dbReference type="PANTHER" id="PTHR21568:SF0">
    <property type="entry name" value="TRNA PSEUDOURIDINE SYNTHASE PUS10"/>
    <property type="match status" value="1"/>
</dbReference>
<evidence type="ECO:0000256" key="1">
    <source>
        <dbReference type="ARBA" id="ARBA00022694"/>
    </source>
</evidence>
<accession>A0A830E1G2</accession>
<dbReference type="InterPro" id="IPR048741">
    <property type="entry name" value="Pus10-like_C"/>
</dbReference>
<evidence type="ECO:0000313" key="9">
    <source>
        <dbReference type="Proteomes" id="UP000657075"/>
    </source>
</evidence>